<feature type="transmembrane region" description="Helical" evidence="8">
    <location>
        <begin position="175"/>
        <end position="203"/>
    </location>
</feature>
<keyword evidence="6 8" id="KW-1133">Transmembrane helix</keyword>
<evidence type="ECO:0000256" key="3">
    <source>
        <dbReference type="ARBA" id="ARBA00022448"/>
    </source>
</evidence>
<name>A0A212M0Q3_9FIRM</name>
<evidence type="ECO:0000256" key="2">
    <source>
        <dbReference type="ARBA" id="ARBA00005275"/>
    </source>
</evidence>
<dbReference type="AlphaFoldDB" id="A0A212M0Q3"/>
<evidence type="ECO:0000256" key="1">
    <source>
        <dbReference type="ARBA" id="ARBA00004651"/>
    </source>
</evidence>
<evidence type="ECO:0000256" key="5">
    <source>
        <dbReference type="ARBA" id="ARBA00022692"/>
    </source>
</evidence>
<dbReference type="GO" id="GO:0005886">
    <property type="term" value="C:plasma membrane"/>
    <property type="evidence" value="ECO:0007669"/>
    <property type="project" value="UniProtKB-SubCell"/>
</dbReference>
<keyword evidence="5 8" id="KW-0812">Transmembrane</keyword>
<comment type="similarity">
    <text evidence="2">Belongs to the DcuC/DcuD transporter (TC 2.A.61) family.</text>
</comment>
<feature type="transmembrane region" description="Helical" evidence="8">
    <location>
        <begin position="254"/>
        <end position="274"/>
    </location>
</feature>
<evidence type="ECO:0000256" key="6">
    <source>
        <dbReference type="ARBA" id="ARBA00022989"/>
    </source>
</evidence>
<evidence type="ECO:0000256" key="8">
    <source>
        <dbReference type="SAM" id="Phobius"/>
    </source>
</evidence>
<reference evidence="9" key="1">
    <citation type="submission" date="2016-08" db="EMBL/GenBank/DDBJ databases">
        <authorList>
            <person name="Seilhamer J.J."/>
        </authorList>
    </citation>
    <scope>NUCLEOTIDE SEQUENCE</scope>
    <source>
        <strain evidence="9">86</strain>
    </source>
</reference>
<feature type="transmembrane region" description="Helical" evidence="8">
    <location>
        <begin position="223"/>
        <end position="242"/>
    </location>
</feature>
<protein>
    <submittedName>
        <fullName evidence="9">C4-dicarboxylate anaerobic carrier</fullName>
    </submittedName>
</protein>
<dbReference type="NCBIfam" id="NF037994">
    <property type="entry name" value="DcuC_1"/>
    <property type="match status" value="1"/>
</dbReference>
<dbReference type="Pfam" id="PF03606">
    <property type="entry name" value="DcuC"/>
    <property type="match status" value="1"/>
</dbReference>
<feature type="transmembrane region" description="Helical" evidence="8">
    <location>
        <begin position="6"/>
        <end position="24"/>
    </location>
</feature>
<dbReference type="PANTHER" id="PTHR42002:SF2">
    <property type="entry name" value="ANAEROBIC C4-DICARBOXYLATE TRANSPORTER DCUC-RELATED"/>
    <property type="match status" value="1"/>
</dbReference>
<evidence type="ECO:0000256" key="4">
    <source>
        <dbReference type="ARBA" id="ARBA00022475"/>
    </source>
</evidence>
<keyword evidence="4" id="KW-1003">Cell membrane</keyword>
<keyword evidence="3" id="KW-0813">Transport</keyword>
<accession>A0A212M0Q3</accession>
<evidence type="ECO:0000313" key="9">
    <source>
        <dbReference type="EMBL" id="SCM83358.1"/>
    </source>
</evidence>
<feature type="transmembrane region" description="Helical" evidence="8">
    <location>
        <begin position="31"/>
        <end position="51"/>
    </location>
</feature>
<feature type="transmembrane region" description="Helical" evidence="8">
    <location>
        <begin position="57"/>
        <end position="76"/>
    </location>
</feature>
<comment type="subcellular location">
    <subcellularLocation>
        <location evidence="1">Cell membrane</location>
        <topology evidence="1">Multi-pass membrane protein</topology>
    </subcellularLocation>
</comment>
<gene>
    <name evidence="9" type="ORF">KL86SPO_70216</name>
</gene>
<feature type="transmembrane region" description="Helical" evidence="8">
    <location>
        <begin position="280"/>
        <end position="302"/>
    </location>
</feature>
<evidence type="ECO:0000256" key="7">
    <source>
        <dbReference type="ARBA" id="ARBA00023136"/>
    </source>
</evidence>
<dbReference type="InterPro" id="IPR004669">
    <property type="entry name" value="C4_dicarb_anaerob_car"/>
</dbReference>
<keyword evidence="7 8" id="KW-0472">Membrane</keyword>
<feature type="transmembrane region" description="Helical" evidence="8">
    <location>
        <begin position="128"/>
        <end position="154"/>
    </location>
</feature>
<dbReference type="EMBL" id="FMJE01000007">
    <property type="protein sequence ID" value="SCM83358.1"/>
    <property type="molecule type" value="Genomic_DNA"/>
</dbReference>
<sequence>MEMGEFAMIWLGAIIVLLTFAAIIKRYETRMVLFVSGLLMALLSGKPLEAIDAFGKAMVNPTLVTVICTVMGFAYVMKLTKCDAHLVHLLAGGLTKFRAVLIPGTVIITFAINIALPSAAGCAAAVGAIMIPALIGAGVHPAIAGSAVLAGTWGSTLSPGATHNPFVAKLANTDVMTVIAVLTPADLAALAVVVITLTAVAYIRKEHHVEGQSVIDGNDLGEFKVNIIKAMVPIVPLVLLVLGSKQVQVIPEVTVPQAMLFGVILGFVVTWVNAQEISKQFFAGMGDAFGSVVGIIVAAAVFNEGMKLIGLTGALIEAMKHSESIAKLAATFGPFIIAVLSGSGDAATLAFNGAITPHAAQFGFGIIEMGQQAQVVGALGRSMSPVAGAAIVCAGLAKVNPIELTKRNAPAMVLAAITTMLVLL</sequence>
<feature type="transmembrane region" description="Helical" evidence="8">
    <location>
        <begin position="97"/>
        <end position="116"/>
    </location>
</feature>
<proteinExistence type="inferred from homology"/>
<dbReference type="PANTHER" id="PTHR42002">
    <property type="entry name" value="ANAEROBIC C4-DICARBOXYLATE TRANSPORTER DCUC-RELATED"/>
    <property type="match status" value="1"/>
</dbReference>
<dbReference type="GO" id="GO:0015556">
    <property type="term" value="F:C4-dicarboxylate transmembrane transporter activity"/>
    <property type="evidence" value="ECO:0007669"/>
    <property type="project" value="InterPro"/>
</dbReference>
<dbReference type="InterPro" id="IPR018385">
    <property type="entry name" value="C4_dicarb_anaerob_car-like"/>
</dbReference>
<organism evidence="9">
    <name type="scientific">uncultured Sporomusa sp</name>
    <dbReference type="NCBI Taxonomy" id="307249"/>
    <lineage>
        <taxon>Bacteria</taxon>
        <taxon>Bacillati</taxon>
        <taxon>Bacillota</taxon>
        <taxon>Negativicutes</taxon>
        <taxon>Selenomonadales</taxon>
        <taxon>Sporomusaceae</taxon>
        <taxon>Sporomusa</taxon>
        <taxon>environmental samples</taxon>
    </lineage>
</organism>